<dbReference type="SUPFAM" id="SSF56112">
    <property type="entry name" value="Protein kinase-like (PK-like)"/>
    <property type="match status" value="1"/>
</dbReference>
<evidence type="ECO:0000259" key="1">
    <source>
        <dbReference type="Pfam" id="PF01636"/>
    </source>
</evidence>
<sequence>MHISEGSLLRSLEAHYELEEAKGLVPISTGRTSDARLLETAQGQQFVLRRLRSKHQATCEFEISHRTAANQISPYMLPGQNENGYIEVQGNIYNLQQYLKPDKVSVQDKFLQMGNAMGILHTVLRYTTIQEQEDRFTLECSWNTATVSHNISDNLKTSLEQYVTACLETQQRREGIIHADLGIWNVIFHSSSVYIIDFGEARTGDYHLDTAALLTSSISKAWTDQQAASSISDFKKGYEQSGVQLEQGLLLENMILWLVREAAAVLAEYGETEQTTNYVNQMMADITKYKRLLG</sequence>
<dbReference type="EMBL" id="CP118101">
    <property type="protein sequence ID" value="WDH81378.1"/>
    <property type="molecule type" value="Genomic_DNA"/>
</dbReference>
<feature type="domain" description="Aminoglycoside phosphotransferase" evidence="1">
    <location>
        <begin position="25"/>
        <end position="231"/>
    </location>
</feature>
<dbReference type="Gene3D" id="3.90.1200.10">
    <property type="match status" value="1"/>
</dbReference>
<evidence type="ECO:0000313" key="3">
    <source>
        <dbReference type="Proteomes" id="UP001220962"/>
    </source>
</evidence>
<protein>
    <submittedName>
        <fullName evidence="2">Phosphotransferase</fullName>
    </submittedName>
</protein>
<dbReference type="AlphaFoldDB" id="A0AAX3MUS5"/>
<dbReference type="Pfam" id="PF01636">
    <property type="entry name" value="APH"/>
    <property type="match status" value="1"/>
</dbReference>
<reference evidence="2" key="1">
    <citation type="submission" date="2023-02" db="EMBL/GenBank/DDBJ databases">
        <title>Pathogen: clinical or host-associated sample.</title>
        <authorList>
            <person name="Hergert J."/>
            <person name="Casey R."/>
            <person name="Wagner J."/>
            <person name="Young E.L."/>
            <person name="Oakeson K.F."/>
        </authorList>
    </citation>
    <scope>NUCLEOTIDE SEQUENCE</scope>
    <source>
        <strain evidence="2">2022CK-00830</strain>
    </source>
</reference>
<dbReference type="InterPro" id="IPR011009">
    <property type="entry name" value="Kinase-like_dom_sf"/>
</dbReference>
<gene>
    <name evidence="2" type="ORF">PUW23_17825</name>
</gene>
<evidence type="ECO:0000313" key="2">
    <source>
        <dbReference type="EMBL" id="WDH81378.1"/>
    </source>
</evidence>
<organism evidence="2 3">
    <name type="scientific">Paenibacillus urinalis</name>
    <dbReference type="NCBI Taxonomy" id="521520"/>
    <lineage>
        <taxon>Bacteria</taxon>
        <taxon>Bacillati</taxon>
        <taxon>Bacillota</taxon>
        <taxon>Bacilli</taxon>
        <taxon>Bacillales</taxon>
        <taxon>Paenibacillaceae</taxon>
        <taxon>Paenibacillus</taxon>
    </lineage>
</organism>
<accession>A0AAX3MUS5</accession>
<dbReference type="InterPro" id="IPR002575">
    <property type="entry name" value="Aminoglycoside_PTrfase"/>
</dbReference>
<name>A0AAX3MUS5_9BACL</name>
<dbReference type="RefSeq" id="WP_274358890.1">
    <property type="nucleotide sequence ID" value="NZ_CP118101.1"/>
</dbReference>
<proteinExistence type="predicted"/>
<dbReference type="Proteomes" id="UP001220962">
    <property type="component" value="Chromosome"/>
</dbReference>